<dbReference type="Pfam" id="PF00293">
    <property type="entry name" value="NUDIX"/>
    <property type="match status" value="1"/>
</dbReference>
<dbReference type="Proteomes" id="UP000717996">
    <property type="component" value="Unassembled WGS sequence"/>
</dbReference>
<evidence type="ECO:0000256" key="1">
    <source>
        <dbReference type="ARBA" id="ARBA00022801"/>
    </source>
</evidence>
<feature type="chain" id="PRO_5040487421" description="Nudix hydrolase domain-containing protein" evidence="2">
    <location>
        <begin position="19"/>
        <end position="398"/>
    </location>
</feature>
<dbReference type="InterPro" id="IPR000086">
    <property type="entry name" value="NUDIX_hydrolase_dom"/>
</dbReference>
<proteinExistence type="predicted"/>
<dbReference type="PROSITE" id="PS51462">
    <property type="entry name" value="NUDIX"/>
    <property type="match status" value="1"/>
</dbReference>
<dbReference type="Gene3D" id="3.90.79.10">
    <property type="entry name" value="Nucleoside Triphosphate Pyrophosphohydrolase"/>
    <property type="match status" value="1"/>
</dbReference>
<dbReference type="EMBL" id="JAANIT010001443">
    <property type="protein sequence ID" value="KAG1540270.1"/>
    <property type="molecule type" value="Genomic_DNA"/>
</dbReference>
<evidence type="ECO:0000313" key="5">
    <source>
        <dbReference type="Proteomes" id="UP000717996"/>
    </source>
</evidence>
<name>A0A9P6Y600_RHIOR</name>
<accession>A0A9P6Y600</accession>
<comment type="caution">
    <text evidence="4">The sequence shown here is derived from an EMBL/GenBank/DDBJ whole genome shotgun (WGS) entry which is preliminary data.</text>
</comment>
<organism evidence="4 5">
    <name type="scientific">Rhizopus oryzae</name>
    <name type="common">Mucormycosis agent</name>
    <name type="synonym">Rhizopus arrhizus var. delemar</name>
    <dbReference type="NCBI Taxonomy" id="64495"/>
    <lineage>
        <taxon>Eukaryota</taxon>
        <taxon>Fungi</taxon>
        <taxon>Fungi incertae sedis</taxon>
        <taxon>Mucoromycota</taxon>
        <taxon>Mucoromycotina</taxon>
        <taxon>Mucoromycetes</taxon>
        <taxon>Mucorales</taxon>
        <taxon>Mucorineae</taxon>
        <taxon>Rhizopodaceae</taxon>
        <taxon>Rhizopus</taxon>
    </lineage>
</organism>
<dbReference type="GO" id="GO:0010945">
    <property type="term" value="F:coenzyme A diphosphatase activity"/>
    <property type="evidence" value="ECO:0007669"/>
    <property type="project" value="InterPro"/>
</dbReference>
<feature type="signal peptide" evidence="2">
    <location>
        <begin position="1"/>
        <end position="18"/>
    </location>
</feature>
<dbReference type="InterPro" id="IPR015797">
    <property type="entry name" value="NUDIX_hydrolase-like_dom_sf"/>
</dbReference>
<dbReference type="CDD" id="cd03426">
    <property type="entry name" value="NUDIX_CoAse_Nudt7"/>
    <property type="match status" value="1"/>
</dbReference>
<dbReference type="InterPro" id="IPR045121">
    <property type="entry name" value="CoAse"/>
</dbReference>
<dbReference type="AlphaFoldDB" id="A0A9P6Y600"/>
<dbReference type="PANTHER" id="PTHR12992:SF44">
    <property type="entry name" value="NUDIX HYDROLASE DOMAIN-CONTAINING PROTEIN"/>
    <property type="match status" value="1"/>
</dbReference>
<feature type="domain" description="Nudix hydrolase" evidence="3">
    <location>
        <begin position="119"/>
        <end position="269"/>
    </location>
</feature>
<dbReference type="PANTHER" id="PTHR12992">
    <property type="entry name" value="NUDIX HYDROLASE"/>
    <property type="match status" value="1"/>
</dbReference>
<dbReference type="SUPFAM" id="SSF55811">
    <property type="entry name" value="Nudix"/>
    <property type="match status" value="1"/>
</dbReference>
<dbReference type="OrthoDB" id="77989at2759"/>
<keyword evidence="1" id="KW-0378">Hydrolase</keyword>
<sequence length="398" mass="45125">MKITWVMSMVCLVGVVSAAAIQGQEDGVKNKASPAEAKKEEVAEAFDMVKTVEDGSVGIAMMTKQTADRLQKQIQSSMFKKLCLALSQQEPYRVPTVGTPRRGAVAAILRWHGPHEASEGHKPRSITEFFEQDWLKEGGQAEILFMQRATRKGDRWSGHVAFPGGKDEPGESDEDTVCREVLEEIGIDLKSEDYLQLGQLDEREIASIKDNRLLMILVPFVYLQLTPNSPPFQLQTSEVASVRWVPLDFFLSSQPVPYQPITEPLSLVRHVRSTFIRSCLDLMLGTVTFASIDLPPTNDRNPFRLWGLTMGMTKDIVKQVDTHHSFFYRLTTQNPTFSRLDIGFLTFLVTWFRVHCRLRTSTQNDWDNLYWKSIRLAVVLALVFRASVLLGLLKLFIF</sequence>
<gene>
    <name evidence="4" type="ORF">G6F51_008629</name>
</gene>
<keyword evidence="2" id="KW-0732">Signal</keyword>
<evidence type="ECO:0000256" key="2">
    <source>
        <dbReference type="SAM" id="SignalP"/>
    </source>
</evidence>
<dbReference type="PROSITE" id="PS00893">
    <property type="entry name" value="NUDIX_BOX"/>
    <property type="match status" value="1"/>
</dbReference>
<evidence type="ECO:0000313" key="4">
    <source>
        <dbReference type="EMBL" id="KAG1540270.1"/>
    </source>
</evidence>
<protein>
    <recommendedName>
        <fullName evidence="3">Nudix hydrolase domain-containing protein</fullName>
    </recommendedName>
</protein>
<dbReference type="InterPro" id="IPR020084">
    <property type="entry name" value="NUDIX_hydrolase_CS"/>
</dbReference>
<evidence type="ECO:0000259" key="3">
    <source>
        <dbReference type="PROSITE" id="PS51462"/>
    </source>
</evidence>
<reference evidence="4" key="1">
    <citation type="journal article" date="2020" name="Microb. Genom.">
        <title>Genetic diversity of clinical and environmental Mucorales isolates obtained from an investigation of mucormycosis cases among solid organ transplant recipients.</title>
        <authorList>
            <person name="Nguyen M.H."/>
            <person name="Kaul D."/>
            <person name="Muto C."/>
            <person name="Cheng S.J."/>
            <person name="Richter R.A."/>
            <person name="Bruno V.M."/>
            <person name="Liu G."/>
            <person name="Beyhan S."/>
            <person name="Sundermann A.J."/>
            <person name="Mounaud S."/>
            <person name="Pasculle A.W."/>
            <person name="Nierman W.C."/>
            <person name="Driscoll E."/>
            <person name="Cumbie R."/>
            <person name="Clancy C.J."/>
            <person name="Dupont C.L."/>
        </authorList>
    </citation>
    <scope>NUCLEOTIDE SEQUENCE</scope>
    <source>
        <strain evidence="4">GL16</strain>
    </source>
</reference>